<dbReference type="GO" id="GO:0016787">
    <property type="term" value="F:hydrolase activity"/>
    <property type="evidence" value="ECO:0007669"/>
    <property type="project" value="UniProtKB-KW"/>
</dbReference>
<accession>I7LAM4</accession>
<name>I7LAM4_9LACO</name>
<dbReference type="STRING" id="1423790.BN53_01765"/>
<dbReference type="CDD" id="cd03674">
    <property type="entry name" value="NUDIX_Hydrolase"/>
    <property type="match status" value="1"/>
</dbReference>
<dbReference type="AlphaFoldDB" id="I7LAM4"/>
<gene>
    <name evidence="3" type="ORF">BN53_01765</name>
</gene>
<feature type="domain" description="Nudix hydrolase" evidence="2">
    <location>
        <begin position="44"/>
        <end position="185"/>
    </location>
</feature>
<reference evidence="3 4" key="1">
    <citation type="submission" date="2012-06" db="EMBL/GenBank/DDBJ databases">
        <title>Draft Genome Sequence of Lactobacillus pasteurii CRBIP 24.76T.</title>
        <authorList>
            <person name="Cousin S."/>
            <person name="Bouchier C."/>
            <person name="Loux V."/>
            <person name="Ma L."/>
            <person name="Creno S."/>
            <person name="Bizet C."/>
            <person name="Clermont D."/>
        </authorList>
    </citation>
    <scope>NUCLEOTIDE SEQUENCE [LARGE SCALE GENOMIC DNA]</scope>
    <source>
        <strain evidence="4">CRBIP 24.76T</strain>
    </source>
</reference>
<dbReference type="Proteomes" id="UP000009311">
    <property type="component" value="Unassembled WGS sequence"/>
</dbReference>
<evidence type="ECO:0000259" key="2">
    <source>
        <dbReference type="PROSITE" id="PS51462"/>
    </source>
</evidence>
<dbReference type="PANTHER" id="PTHR43736">
    <property type="entry name" value="ADP-RIBOSE PYROPHOSPHATASE"/>
    <property type="match status" value="1"/>
</dbReference>
<comment type="similarity">
    <text evidence="1">Belongs to the Nudix hydrolase family.</text>
</comment>
<protein>
    <submittedName>
        <fullName evidence="3">Adenosylhomocysteinase</fullName>
        <ecNumber evidence="3">3.3.1.1</ecNumber>
    </submittedName>
</protein>
<evidence type="ECO:0000313" key="4">
    <source>
        <dbReference type="Proteomes" id="UP000009311"/>
    </source>
</evidence>
<dbReference type="InterPro" id="IPR000086">
    <property type="entry name" value="NUDIX_hydrolase_dom"/>
</dbReference>
<dbReference type="SUPFAM" id="SSF55811">
    <property type="entry name" value="Nudix"/>
    <property type="match status" value="1"/>
</dbReference>
<dbReference type="InterPro" id="IPR015797">
    <property type="entry name" value="NUDIX_hydrolase-like_dom_sf"/>
</dbReference>
<dbReference type="Gene3D" id="3.90.79.10">
    <property type="entry name" value="Nucleoside Triphosphate Pyrophosphohydrolase"/>
    <property type="match status" value="1"/>
</dbReference>
<comment type="caution">
    <text evidence="3">The sequence shown here is derived from an EMBL/GenBank/DDBJ whole genome shotgun (WGS) entry which is preliminary data.</text>
</comment>
<dbReference type="OrthoDB" id="9787880at2"/>
<dbReference type="EC" id="3.3.1.1" evidence="3"/>
<proteinExistence type="inferred from homology"/>
<keyword evidence="4" id="KW-1185">Reference proteome</keyword>
<dbReference type="eggNOG" id="COG1051">
    <property type="taxonomic scope" value="Bacteria"/>
</dbReference>
<sequence>MTNEKIRDQIANYHPFNEQEEHDQQELLWQIDHVQDLLTRNNRNAHFTASAWIVSPDRQKVLMAYHNIYQSFAWLGGHVDGDPDFKHVISKEITEESGLEDFKFVSDDIFSLEILTVDGHIKRGEYVSSHLHLNVTYLIEADPALPIRIKPDENSAIAWIDLKDLPNKINEPWFYKWIYQKLIQKAAEF</sequence>
<dbReference type="RefSeq" id="WP_009559384.1">
    <property type="nucleotide sequence ID" value="NZ_AYZN01000002.1"/>
</dbReference>
<dbReference type="PROSITE" id="PS51462">
    <property type="entry name" value="NUDIX"/>
    <property type="match status" value="1"/>
</dbReference>
<dbReference type="PANTHER" id="PTHR43736:SF1">
    <property type="entry name" value="DIHYDRONEOPTERIN TRIPHOSPHATE DIPHOSPHATASE"/>
    <property type="match status" value="1"/>
</dbReference>
<dbReference type="EMBL" id="CAKD01000013">
    <property type="protein sequence ID" value="CCI84831.1"/>
    <property type="molecule type" value="Genomic_DNA"/>
</dbReference>
<evidence type="ECO:0000313" key="3">
    <source>
        <dbReference type="EMBL" id="CCI84831.1"/>
    </source>
</evidence>
<keyword evidence="3" id="KW-0378">Hydrolase</keyword>
<evidence type="ECO:0000256" key="1">
    <source>
        <dbReference type="ARBA" id="ARBA00005582"/>
    </source>
</evidence>
<organism evidence="3 4">
    <name type="scientific">Lactobacillus pasteurii DSM 23907 = CRBIP 24.76</name>
    <dbReference type="NCBI Taxonomy" id="1423790"/>
    <lineage>
        <taxon>Bacteria</taxon>
        <taxon>Bacillati</taxon>
        <taxon>Bacillota</taxon>
        <taxon>Bacilli</taxon>
        <taxon>Lactobacillales</taxon>
        <taxon>Lactobacillaceae</taxon>
        <taxon>Lactobacillus</taxon>
    </lineage>
</organism>